<keyword evidence="13" id="KW-1185">Reference proteome</keyword>
<evidence type="ECO:0000256" key="4">
    <source>
        <dbReference type="ARBA" id="ARBA00022679"/>
    </source>
</evidence>
<dbReference type="GO" id="GO:0140563">
    <property type="term" value="F:UDP-D-xylose:beta-D-glucoside alpha-1,3-D-xylosyltransferase activity"/>
    <property type="evidence" value="ECO:0007669"/>
    <property type="project" value="UniProtKB-EC"/>
</dbReference>
<evidence type="ECO:0000256" key="1">
    <source>
        <dbReference type="ARBA" id="ARBA00004606"/>
    </source>
</evidence>
<evidence type="ECO:0000256" key="2">
    <source>
        <dbReference type="ARBA" id="ARBA00006351"/>
    </source>
</evidence>
<evidence type="ECO:0000256" key="11">
    <source>
        <dbReference type="ARBA" id="ARBA00038854"/>
    </source>
</evidence>
<evidence type="ECO:0000256" key="7">
    <source>
        <dbReference type="ARBA" id="ARBA00022989"/>
    </source>
</evidence>
<dbReference type="InterPro" id="IPR002495">
    <property type="entry name" value="Glyco_trans_8"/>
</dbReference>
<evidence type="ECO:0000256" key="5">
    <source>
        <dbReference type="ARBA" id="ARBA00022692"/>
    </source>
</evidence>
<dbReference type="SUPFAM" id="SSF53448">
    <property type="entry name" value="Nucleotide-diphospho-sugar transferases"/>
    <property type="match status" value="1"/>
</dbReference>
<evidence type="ECO:0000313" key="13">
    <source>
        <dbReference type="Proteomes" id="UP000887566"/>
    </source>
</evidence>
<evidence type="ECO:0000256" key="10">
    <source>
        <dbReference type="ARBA" id="ARBA00037301"/>
    </source>
</evidence>
<keyword evidence="5" id="KW-0812">Transmembrane</keyword>
<keyword evidence="9" id="KW-0325">Glycoprotein</keyword>
<comment type="catalytic activity">
    <reaction evidence="12">
        <text>3-O-(beta-D-glucosyl)-L-seryl-[EGF-like domain protein] + UDP-alpha-D-xylose = 3-O-[alpha-D-xylosyl-(1-&gt;3)-beta-D-glucosyl]-L-seryl-[EGF-like domain protein] + UDP + H(+)</text>
        <dbReference type="Rhea" id="RHEA:56064"/>
        <dbReference type="Rhea" id="RHEA-COMP:14610"/>
        <dbReference type="Rhea" id="RHEA-COMP:14611"/>
        <dbReference type="ChEBI" id="CHEBI:15378"/>
        <dbReference type="ChEBI" id="CHEBI:57632"/>
        <dbReference type="ChEBI" id="CHEBI:58223"/>
        <dbReference type="ChEBI" id="CHEBI:140575"/>
        <dbReference type="ChEBI" id="CHEBI:140576"/>
        <dbReference type="EC" id="2.4.2.42"/>
    </reaction>
</comment>
<evidence type="ECO:0000256" key="12">
    <source>
        <dbReference type="ARBA" id="ARBA00049181"/>
    </source>
</evidence>
<dbReference type="Pfam" id="PF01501">
    <property type="entry name" value="Glyco_transf_8"/>
    <property type="match status" value="1"/>
</dbReference>
<accession>A0A914UXM1</accession>
<dbReference type="InterPro" id="IPR051993">
    <property type="entry name" value="Glycosyltransferase_8"/>
</dbReference>
<dbReference type="GO" id="GO:0016020">
    <property type="term" value="C:membrane"/>
    <property type="evidence" value="ECO:0007669"/>
    <property type="project" value="UniProtKB-SubCell"/>
</dbReference>
<evidence type="ECO:0000256" key="6">
    <source>
        <dbReference type="ARBA" id="ARBA00022968"/>
    </source>
</evidence>
<dbReference type="WBParaSite" id="PSAMB.scaffold13484size2244.g35507.t1">
    <property type="protein sequence ID" value="PSAMB.scaffold13484size2244.g35507.t1"/>
    <property type="gene ID" value="PSAMB.scaffold13484size2244.g35507"/>
</dbReference>
<dbReference type="Proteomes" id="UP000887566">
    <property type="component" value="Unplaced"/>
</dbReference>
<comment type="function">
    <text evidence="10">Glycosyltransferase which elongates the O-linked glucose attached to EGF-like repeats in the extracellular domain of Notch proteins by catalyzing the addition of xylose.</text>
</comment>
<keyword evidence="6" id="KW-0735">Signal-anchor</keyword>
<dbReference type="EC" id="2.4.2.42" evidence="11"/>
<organism evidence="13 14">
    <name type="scientific">Plectus sambesii</name>
    <dbReference type="NCBI Taxonomy" id="2011161"/>
    <lineage>
        <taxon>Eukaryota</taxon>
        <taxon>Metazoa</taxon>
        <taxon>Ecdysozoa</taxon>
        <taxon>Nematoda</taxon>
        <taxon>Chromadorea</taxon>
        <taxon>Plectida</taxon>
        <taxon>Plectina</taxon>
        <taxon>Plectoidea</taxon>
        <taxon>Plectidae</taxon>
        <taxon>Plectus</taxon>
    </lineage>
</organism>
<dbReference type="GO" id="GO:0016266">
    <property type="term" value="P:protein O-linked glycosylation via N-acetyl-galactosamine"/>
    <property type="evidence" value="ECO:0007669"/>
    <property type="project" value="TreeGrafter"/>
</dbReference>
<evidence type="ECO:0000256" key="3">
    <source>
        <dbReference type="ARBA" id="ARBA00022676"/>
    </source>
</evidence>
<dbReference type="PANTHER" id="PTHR46012">
    <property type="entry name" value="IP22168P"/>
    <property type="match status" value="1"/>
</dbReference>
<sequence length="246" mass="28714">DIQFPEGTDGLWRALFKPCACQRLFIPDLLTDVDALIYVDTDVIFLTPPEKLWQHFSLFNKSHIAALAPETEDAQTNWYVRFARHPFYRPLGVNSGVMLMNLTRMRQFKWGSFLWPLYQKYRYNITWGDQDIINIIFSMNPKRLYVYGCEWNFRPDHCMYTSTCKAAENGGAMVLHGSRGYFHKEDKQPAFLTAYQTLRSFPLSSSSVCLKFLPTLDRKLSLLPPTSNCAKVHEIFLHSLRSYCER</sequence>
<name>A0A914UXM1_9BILA</name>
<keyword evidence="7" id="KW-1133">Transmembrane helix</keyword>
<keyword evidence="4" id="KW-0808">Transferase</keyword>
<protein>
    <recommendedName>
        <fullName evidence="11">UDP-D-xylose:beta-D-glucoside alpha-1,3-D-xylosyltransferase</fullName>
        <ecNumber evidence="11">2.4.2.42</ecNumber>
    </recommendedName>
</protein>
<evidence type="ECO:0000313" key="14">
    <source>
        <dbReference type="WBParaSite" id="PSAMB.scaffold13484size2244.g35507.t1"/>
    </source>
</evidence>
<evidence type="ECO:0000256" key="8">
    <source>
        <dbReference type="ARBA" id="ARBA00023136"/>
    </source>
</evidence>
<comment type="similarity">
    <text evidence="2">Belongs to the glycosyltransferase 8 family.</text>
</comment>
<evidence type="ECO:0000256" key="9">
    <source>
        <dbReference type="ARBA" id="ARBA00023180"/>
    </source>
</evidence>
<dbReference type="Gene3D" id="3.90.550.10">
    <property type="entry name" value="Spore Coat Polysaccharide Biosynthesis Protein SpsA, Chain A"/>
    <property type="match status" value="1"/>
</dbReference>
<proteinExistence type="inferred from homology"/>
<dbReference type="InterPro" id="IPR029044">
    <property type="entry name" value="Nucleotide-diphossugar_trans"/>
</dbReference>
<dbReference type="PANTHER" id="PTHR46012:SF2">
    <property type="entry name" value="IP22168P"/>
    <property type="match status" value="1"/>
</dbReference>
<comment type="subcellular location">
    <subcellularLocation>
        <location evidence="1">Membrane</location>
        <topology evidence="1">Single-pass type II membrane protein</topology>
    </subcellularLocation>
</comment>
<keyword evidence="8" id="KW-0472">Membrane</keyword>
<keyword evidence="3" id="KW-0328">Glycosyltransferase</keyword>
<reference evidence="14" key="1">
    <citation type="submission" date="2022-11" db="UniProtKB">
        <authorList>
            <consortium name="WormBaseParasite"/>
        </authorList>
    </citation>
    <scope>IDENTIFICATION</scope>
</reference>
<dbReference type="AlphaFoldDB" id="A0A914UXM1"/>